<protein>
    <submittedName>
        <fullName evidence="2">Uncharacterized protein</fullName>
    </submittedName>
</protein>
<name>X0VQR0_9ZZZZ</name>
<proteinExistence type="predicted"/>
<dbReference type="EMBL" id="BARS01035633">
    <property type="protein sequence ID" value="GAG20739.1"/>
    <property type="molecule type" value="Genomic_DNA"/>
</dbReference>
<sequence>MAIANSGHPSEMGNICNALQSSGSSPVNALSAPATPRPPIQIDILSV</sequence>
<feature type="compositionally biased region" description="Polar residues" evidence="1">
    <location>
        <begin position="17"/>
        <end position="28"/>
    </location>
</feature>
<reference evidence="2" key="1">
    <citation type="journal article" date="2014" name="Front. Microbiol.">
        <title>High frequency of phylogenetically diverse reductive dehalogenase-homologous genes in deep subseafloor sedimentary metagenomes.</title>
        <authorList>
            <person name="Kawai M."/>
            <person name="Futagami T."/>
            <person name="Toyoda A."/>
            <person name="Takaki Y."/>
            <person name="Nishi S."/>
            <person name="Hori S."/>
            <person name="Arai W."/>
            <person name="Tsubouchi T."/>
            <person name="Morono Y."/>
            <person name="Uchiyama I."/>
            <person name="Ito T."/>
            <person name="Fujiyama A."/>
            <person name="Inagaki F."/>
            <person name="Takami H."/>
        </authorList>
    </citation>
    <scope>NUCLEOTIDE SEQUENCE</scope>
    <source>
        <strain evidence="2">Expedition CK06-06</strain>
    </source>
</reference>
<evidence type="ECO:0000313" key="2">
    <source>
        <dbReference type="EMBL" id="GAG20739.1"/>
    </source>
</evidence>
<gene>
    <name evidence="2" type="ORF">S01H1_54876</name>
</gene>
<evidence type="ECO:0000256" key="1">
    <source>
        <dbReference type="SAM" id="MobiDB-lite"/>
    </source>
</evidence>
<comment type="caution">
    <text evidence="2">The sequence shown here is derived from an EMBL/GenBank/DDBJ whole genome shotgun (WGS) entry which is preliminary data.</text>
</comment>
<dbReference type="AlphaFoldDB" id="X0VQR0"/>
<accession>X0VQR0</accession>
<feature type="region of interest" description="Disordered" evidence="1">
    <location>
        <begin position="1"/>
        <end position="37"/>
    </location>
</feature>
<organism evidence="2">
    <name type="scientific">marine sediment metagenome</name>
    <dbReference type="NCBI Taxonomy" id="412755"/>
    <lineage>
        <taxon>unclassified sequences</taxon>
        <taxon>metagenomes</taxon>
        <taxon>ecological metagenomes</taxon>
    </lineage>
</organism>
<feature type="non-terminal residue" evidence="2">
    <location>
        <position position="47"/>
    </location>
</feature>